<keyword evidence="6" id="KW-1185">Reference proteome</keyword>
<dbReference type="Pfam" id="PF13426">
    <property type="entry name" value="PAS_9"/>
    <property type="match status" value="1"/>
</dbReference>
<evidence type="ECO:0000313" key="5">
    <source>
        <dbReference type="EMBL" id="MBB4145671.1"/>
    </source>
</evidence>
<dbReference type="InterPro" id="IPR035965">
    <property type="entry name" value="PAS-like_dom_sf"/>
</dbReference>
<accession>A0A7W6LK23</accession>
<evidence type="ECO:0000256" key="2">
    <source>
        <dbReference type="ARBA" id="ARBA00022643"/>
    </source>
</evidence>
<dbReference type="EMBL" id="JACIEC010000010">
    <property type="protein sequence ID" value="MBB4145671.1"/>
    <property type="molecule type" value="Genomic_DNA"/>
</dbReference>
<organism evidence="5 6">
    <name type="scientific">Rhizobium rhizoryzae</name>
    <dbReference type="NCBI Taxonomy" id="451876"/>
    <lineage>
        <taxon>Bacteria</taxon>
        <taxon>Pseudomonadati</taxon>
        <taxon>Pseudomonadota</taxon>
        <taxon>Alphaproteobacteria</taxon>
        <taxon>Hyphomicrobiales</taxon>
        <taxon>Rhizobiaceae</taxon>
        <taxon>Rhizobium/Agrobacterium group</taxon>
        <taxon>Rhizobium</taxon>
    </lineage>
</organism>
<evidence type="ECO:0000313" key="6">
    <source>
        <dbReference type="Proteomes" id="UP000519897"/>
    </source>
</evidence>
<dbReference type="PANTHER" id="PTHR47429">
    <property type="entry name" value="PROTEIN TWIN LOV 1"/>
    <property type="match status" value="1"/>
</dbReference>
<dbReference type="SUPFAM" id="SSF55785">
    <property type="entry name" value="PYP-like sensor domain (PAS domain)"/>
    <property type="match status" value="1"/>
</dbReference>
<dbReference type="NCBIfam" id="TIGR00229">
    <property type="entry name" value="sensory_box"/>
    <property type="match status" value="1"/>
</dbReference>
<proteinExistence type="predicted"/>
<dbReference type="PANTHER" id="PTHR47429:SF2">
    <property type="entry name" value="PROTEIN TWIN LOV 1"/>
    <property type="match status" value="1"/>
</dbReference>
<keyword evidence="3" id="KW-0157">Chromophore</keyword>
<dbReference type="AlphaFoldDB" id="A0A7W6LK23"/>
<gene>
    <name evidence="5" type="ORF">GGQ72_004236</name>
</gene>
<sequence>MQESDIEPALKNLFDNSSIALALASTDRDNPLVLANEQFYKLTGYDSTDVIGRNCRFLQRRSDGECASNDEARRKLHAFIHGDEANVRAPIVNFRRDGRPFVNLLFMSKLKASTGQVRYIIASQFDVSRTHPDLLRAYDDALGNTLARLKPLLDGHNVMVEGTLATIANSTTTIAQAKLALAELETNSPY</sequence>
<comment type="caution">
    <text evidence="5">The sequence shown here is derived from an EMBL/GenBank/DDBJ whole genome shotgun (WGS) entry which is preliminary data.</text>
</comment>
<dbReference type="CDD" id="cd00130">
    <property type="entry name" value="PAS"/>
    <property type="match status" value="1"/>
</dbReference>
<dbReference type="Proteomes" id="UP000519897">
    <property type="component" value="Unassembled WGS sequence"/>
</dbReference>
<protein>
    <submittedName>
        <fullName evidence="5">PAS domain S-box-containing protein</fullName>
    </submittedName>
</protein>
<reference evidence="5 6" key="1">
    <citation type="submission" date="2020-08" db="EMBL/GenBank/DDBJ databases">
        <title>Genomic Encyclopedia of Type Strains, Phase IV (KMG-IV): sequencing the most valuable type-strain genomes for metagenomic binning, comparative biology and taxonomic classification.</title>
        <authorList>
            <person name="Goeker M."/>
        </authorList>
    </citation>
    <scope>NUCLEOTIDE SEQUENCE [LARGE SCALE GENOMIC DNA]</scope>
    <source>
        <strain evidence="5 6">DSM 29514</strain>
    </source>
</reference>
<dbReference type="PROSITE" id="PS50112">
    <property type="entry name" value="PAS"/>
    <property type="match status" value="1"/>
</dbReference>
<evidence type="ECO:0000259" key="4">
    <source>
        <dbReference type="PROSITE" id="PS50112"/>
    </source>
</evidence>
<dbReference type="RefSeq" id="WP_165137510.1">
    <property type="nucleotide sequence ID" value="NZ_CP049251.1"/>
</dbReference>
<evidence type="ECO:0000256" key="1">
    <source>
        <dbReference type="ARBA" id="ARBA00022630"/>
    </source>
</evidence>
<dbReference type="InterPro" id="IPR000014">
    <property type="entry name" value="PAS"/>
</dbReference>
<keyword evidence="1" id="KW-0285">Flavoprotein</keyword>
<dbReference type="Gene3D" id="3.30.450.20">
    <property type="entry name" value="PAS domain"/>
    <property type="match status" value="1"/>
</dbReference>
<keyword evidence="2" id="KW-0288">FMN</keyword>
<name>A0A7W6LK23_9HYPH</name>
<feature type="domain" description="PAS" evidence="4">
    <location>
        <begin position="6"/>
        <end position="54"/>
    </location>
</feature>
<evidence type="ECO:0000256" key="3">
    <source>
        <dbReference type="ARBA" id="ARBA00022991"/>
    </source>
</evidence>